<dbReference type="PANTHER" id="PTHR43792">
    <property type="entry name" value="GNAT FAMILY, PUTATIVE (AFU_ORTHOLOGUE AFUA_3G00765)-RELATED-RELATED"/>
    <property type="match status" value="1"/>
</dbReference>
<dbReference type="InterPro" id="IPR051531">
    <property type="entry name" value="N-acetyltransferase"/>
</dbReference>
<gene>
    <name evidence="2" type="ORF">QWY13_07595</name>
</gene>
<dbReference type="Proteomes" id="UP001172142">
    <property type="component" value="Unassembled WGS sequence"/>
</dbReference>
<dbReference type="CDD" id="cd04301">
    <property type="entry name" value="NAT_SF"/>
    <property type="match status" value="1"/>
</dbReference>
<dbReference type="PANTHER" id="PTHR43792:SF9">
    <property type="entry name" value="RIBOSOMAL-PROTEIN-ALANINE ACETYLTRANSFERASE"/>
    <property type="match status" value="1"/>
</dbReference>
<dbReference type="Pfam" id="PF13302">
    <property type="entry name" value="Acetyltransf_3"/>
    <property type="match status" value="1"/>
</dbReference>
<comment type="caution">
    <text evidence="2">The sequence shown here is derived from an EMBL/GenBank/DDBJ whole genome shotgun (WGS) entry which is preliminary data.</text>
</comment>
<dbReference type="PROSITE" id="PS51186">
    <property type="entry name" value="GNAT"/>
    <property type="match status" value="1"/>
</dbReference>
<sequence>MEFPILETSRLQLVQIGQQYAERFYEIMSREDVTEYYGMDKLINQQEAEAIIKSFQIAFDSKRGMRWGIVLKENGDFIGTIGLNNLNIRAKKSEIGYELHPDYWRQGFMKEAIKAVLQYAFENLDLVRMGAVTFPDNEASSRLLRKMGFTEEGRLRSYLYQGGQSHDALIFSLLKPEWVK</sequence>
<evidence type="ECO:0000259" key="1">
    <source>
        <dbReference type="PROSITE" id="PS51186"/>
    </source>
</evidence>
<dbReference type="InterPro" id="IPR000182">
    <property type="entry name" value="GNAT_dom"/>
</dbReference>
<proteinExistence type="predicted"/>
<organism evidence="2 3">
    <name type="scientific">Planococcus shenhongbingii</name>
    <dbReference type="NCBI Taxonomy" id="3058398"/>
    <lineage>
        <taxon>Bacteria</taxon>
        <taxon>Bacillati</taxon>
        <taxon>Bacillota</taxon>
        <taxon>Bacilli</taxon>
        <taxon>Bacillales</taxon>
        <taxon>Caryophanaceae</taxon>
        <taxon>Planococcus</taxon>
    </lineage>
</organism>
<evidence type="ECO:0000313" key="2">
    <source>
        <dbReference type="EMBL" id="MDN7245360.1"/>
    </source>
</evidence>
<dbReference type="EMBL" id="JAUJWU010000001">
    <property type="protein sequence ID" value="MDN7245360.1"/>
    <property type="molecule type" value="Genomic_DNA"/>
</dbReference>
<evidence type="ECO:0000313" key="3">
    <source>
        <dbReference type="Proteomes" id="UP001172142"/>
    </source>
</evidence>
<name>A0ABT8NCT6_9BACL</name>
<keyword evidence="3" id="KW-1185">Reference proteome</keyword>
<accession>A0ABT8NCT6</accession>
<protein>
    <submittedName>
        <fullName evidence="2">GNAT family N-acetyltransferase</fullName>
    </submittedName>
</protein>
<dbReference type="SUPFAM" id="SSF55729">
    <property type="entry name" value="Acyl-CoA N-acyltransferases (Nat)"/>
    <property type="match status" value="1"/>
</dbReference>
<dbReference type="RefSeq" id="WP_301855889.1">
    <property type="nucleotide sequence ID" value="NZ_JAUJWU010000001.1"/>
</dbReference>
<dbReference type="InterPro" id="IPR016181">
    <property type="entry name" value="Acyl_CoA_acyltransferase"/>
</dbReference>
<reference evidence="2 3" key="1">
    <citation type="submission" date="2023-07" db="EMBL/GenBank/DDBJ databases">
        <title>Novel species in genus Planococcus.</title>
        <authorList>
            <person name="Ning S."/>
        </authorList>
    </citation>
    <scope>NUCLEOTIDE SEQUENCE [LARGE SCALE GENOMIC DNA]</scope>
    <source>
        <strain evidence="2 3">N017</strain>
    </source>
</reference>
<feature type="domain" description="N-acetyltransferase" evidence="1">
    <location>
        <begin position="23"/>
        <end position="176"/>
    </location>
</feature>
<dbReference type="Gene3D" id="3.40.630.30">
    <property type="match status" value="1"/>
</dbReference>